<dbReference type="EMBL" id="NHYE01004564">
    <property type="protein sequence ID" value="PPQ83826.1"/>
    <property type="molecule type" value="Genomic_DNA"/>
</dbReference>
<accession>A0A409WZB3</accession>
<dbReference type="AlphaFoldDB" id="A0A409WZB3"/>
<gene>
    <name evidence="2" type="ORF">CVT26_005207</name>
</gene>
<sequence>MPTDQVPTPITGNPRPDKLRGGNAQPDAINNKASDSSALGASQQQARAAAVHIDGGMSAPASQPSTPVEDVALSCAQSRLPVHHERLTQVLAGYALLTPEQQKEVSRIINPPAVVAGSSVAVESPAKLGRSGPLFSDDAERPALSSTGDHKSGIHPEIIHLAECRLHLPFTLFLAQSQKDLFLKLNLLREHLIIKGSKTYVIKVDQFPDEAKMDPTDWREAWANYLVFLEAEASPGVFLCWQRHFRFLSSQQNLQHNFPAILRFDIERRREYTAFLMVHDEETYLRRFQKVKTMVLMEDLDSWKKAVGI</sequence>
<feature type="non-terminal residue" evidence="2">
    <location>
        <position position="309"/>
    </location>
</feature>
<keyword evidence="3" id="KW-1185">Reference proteome</keyword>
<name>A0A409WZB3_9AGAR</name>
<dbReference type="OrthoDB" id="3018720at2759"/>
<feature type="region of interest" description="Disordered" evidence="1">
    <location>
        <begin position="131"/>
        <end position="150"/>
    </location>
</feature>
<dbReference type="Proteomes" id="UP000284706">
    <property type="component" value="Unassembled WGS sequence"/>
</dbReference>
<evidence type="ECO:0000313" key="2">
    <source>
        <dbReference type="EMBL" id="PPQ83826.1"/>
    </source>
</evidence>
<feature type="region of interest" description="Disordered" evidence="1">
    <location>
        <begin position="1"/>
        <end position="50"/>
    </location>
</feature>
<feature type="compositionally biased region" description="Polar residues" evidence="1">
    <location>
        <begin position="31"/>
        <end position="46"/>
    </location>
</feature>
<comment type="caution">
    <text evidence="2">The sequence shown here is derived from an EMBL/GenBank/DDBJ whole genome shotgun (WGS) entry which is preliminary data.</text>
</comment>
<dbReference type="InParanoid" id="A0A409WZB3"/>
<organism evidence="2 3">
    <name type="scientific">Gymnopilus dilepis</name>
    <dbReference type="NCBI Taxonomy" id="231916"/>
    <lineage>
        <taxon>Eukaryota</taxon>
        <taxon>Fungi</taxon>
        <taxon>Dikarya</taxon>
        <taxon>Basidiomycota</taxon>
        <taxon>Agaricomycotina</taxon>
        <taxon>Agaricomycetes</taxon>
        <taxon>Agaricomycetidae</taxon>
        <taxon>Agaricales</taxon>
        <taxon>Agaricineae</taxon>
        <taxon>Hymenogastraceae</taxon>
        <taxon>Gymnopilus</taxon>
    </lineage>
</organism>
<feature type="compositionally biased region" description="Polar residues" evidence="1">
    <location>
        <begin position="1"/>
        <end position="11"/>
    </location>
</feature>
<reference evidence="2 3" key="1">
    <citation type="journal article" date="2018" name="Evol. Lett.">
        <title>Horizontal gene cluster transfer increased hallucinogenic mushroom diversity.</title>
        <authorList>
            <person name="Reynolds H.T."/>
            <person name="Vijayakumar V."/>
            <person name="Gluck-Thaler E."/>
            <person name="Korotkin H.B."/>
            <person name="Matheny P.B."/>
            <person name="Slot J.C."/>
        </authorList>
    </citation>
    <scope>NUCLEOTIDE SEQUENCE [LARGE SCALE GENOMIC DNA]</scope>
    <source>
        <strain evidence="2 3">SRW20</strain>
    </source>
</reference>
<proteinExistence type="predicted"/>
<evidence type="ECO:0000313" key="3">
    <source>
        <dbReference type="Proteomes" id="UP000284706"/>
    </source>
</evidence>
<dbReference type="STRING" id="231916.A0A409WZB3"/>
<protein>
    <submittedName>
        <fullName evidence="2">Uncharacterized protein</fullName>
    </submittedName>
</protein>
<evidence type="ECO:0000256" key="1">
    <source>
        <dbReference type="SAM" id="MobiDB-lite"/>
    </source>
</evidence>